<dbReference type="OrthoDB" id="552049at2759"/>
<protein>
    <submittedName>
        <fullName evidence="2 4">Uncharacterized protein</fullName>
    </submittedName>
</protein>
<organism evidence="4">
    <name type="scientific">Anisakis simplex</name>
    <name type="common">Herring worm</name>
    <dbReference type="NCBI Taxonomy" id="6269"/>
    <lineage>
        <taxon>Eukaryota</taxon>
        <taxon>Metazoa</taxon>
        <taxon>Ecdysozoa</taxon>
        <taxon>Nematoda</taxon>
        <taxon>Chromadorea</taxon>
        <taxon>Rhabditida</taxon>
        <taxon>Spirurina</taxon>
        <taxon>Ascaridomorpha</taxon>
        <taxon>Ascaridoidea</taxon>
        <taxon>Anisakidae</taxon>
        <taxon>Anisakis</taxon>
        <taxon>Anisakis simplex complex</taxon>
    </lineage>
</organism>
<dbReference type="EMBL" id="UYRR01026477">
    <property type="protein sequence ID" value="VDK36500.1"/>
    <property type="molecule type" value="Genomic_DNA"/>
</dbReference>
<dbReference type="AlphaFoldDB" id="A0A0M3JNS5"/>
<proteinExistence type="predicted"/>
<accession>A0A0M3JNS5</accession>
<feature type="compositionally biased region" description="Polar residues" evidence="1">
    <location>
        <begin position="113"/>
        <end position="123"/>
    </location>
</feature>
<reference evidence="4" key="1">
    <citation type="submission" date="2017-02" db="UniProtKB">
        <authorList>
            <consortium name="WormBaseParasite"/>
        </authorList>
    </citation>
    <scope>IDENTIFICATION</scope>
</reference>
<sequence length="123" mass="14584">MQTYSLQEQEYGQLLKADIDEAHRRKMETLKDKNPNEIREVYRWMNAVRFADPSKKFRLKRRAVIDEEQREEQQRRDALANGQTLSEQSTSSIESEKSRQSRTNDLNTEENIKTSPSFRPSSF</sequence>
<feature type="region of interest" description="Disordered" evidence="1">
    <location>
        <begin position="67"/>
        <end position="123"/>
    </location>
</feature>
<evidence type="ECO:0000313" key="4">
    <source>
        <dbReference type="WBParaSite" id="ASIM_0000931701-mRNA-1"/>
    </source>
</evidence>
<dbReference type="Proteomes" id="UP000267096">
    <property type="component" value="Unassembled WGS sequence"/>
</dbReference>
<feature type="compositionally biased region" description="Basic and acidic residues" evidence="1">
    <location>
        <begin position="67"/>
        <end position="78"/>
    </location>
</feature>
<gene>
    <name evidence="2" type="ORF">ASIM_LOCUS9064</name>
</gene>
<evidence type="ECO:0000256" key="1">
    <source>
        <dbReference type="SAM" id="MobiDB-lite"/>
    </source>
</evidence>
<dbReference type="WBParaSite" id="ASIM_0000931701-mRNA-1">
    <property type="protein sequence ID" value="ASIM_0000931701-mRNA-1"/>
    <property type="gene ID" value="ASIM_0000931701"/>
</dbReference>
<name>A0A0M3JNS5_ANISI</name>
<feature type="compositionally biased region" description="Polar residues" evidence="1">
    <location>
        <begin position="81"/>
        <end position="93"/>
    </location>
</feature>
<keyword evidence="3" id="KW-1185">Reference proteome</keyword>
<reference evidence="2 3" key="2">
    <citation type="submission" date="2018-11" db="EMBL/GenBank/DDBJ databases">
        <authorList>
            <consortium name="Pathogen Informatics"/>
        </authorList>
    </citation>
    <scope>NUCLEOTIDE SEQUENCE [LARGE SCALE GENOMIC DNA]</scope>
</reference>
<evidence type="ECO:0000313" key="2">
    <source>
        <dbReference type="EMBL" id="VDK36500.1"/>
    </source>
</evidence>
<evidence type="ECO:0000313" key="3">
    <source>
        <dbReference type="Proteomes" id="UP000267096"/>
    </source>
</evidence>